<keyword evidence="4" id="KW-1185">Reference proteome</keyword>
<dbReference type="EMBL" id="MU863632">
    <property type="protein sequence ID" value="KAK4102215.1"/>
    <property type="molecule type" value="Genomic_DNA"/>
</dbReference>
<reference evidence="3" key="2">
    <citation type="submission" date="2023-05" db="EMBL/GenBank/DDBJ databases">
        <authorList>
            <consortium name="Lawrence Berkeley National Laboratory"/>
            <person name="Steindorff A."/>
            <person name="Hensen N."/>
            <person name="Bonometti L."/>
            <person name="Westerberg I."/>
            <person name="Brannstrom I.O."/>
            <person name="Guillou S."/>
            <person name="Cros-Aarteil S."/>
            <person name="Calhoun S."/>
            <person name="Haridas S."/>
            <person name="Kuo A."/>
            <person name="Mondo S."/>
            <person name="Pangilinan J."/>
            <person name="Riley R."/>
            <person name="Labutti K."/>
            <person name="Andreopoulos B."/>
            <person name="Lipzen A."/>
            <person name="Chen C."/>
            <person name="Yanf M."/>
            <person name="Daum C."/>
            <person name="Ng V."/>
            <person name="Clum A."/>
            <person name="Ohm R."/>
            <person name="Martin F."/>
            <person name="Silar P."/>
            <person name="Natvig D."/>
            <person name="Lalanne C."/>
            <person name="Gautier V."/>
            <person name="Ament-Velasquez S.L."/>
            <person name="Kruys A."/>
            <person name="Hutchinson M.I."/>
            <person name="Powell A.J."/>
            <person name="Barry K."/>
            <person name="Miller A.N."/>
            <person name="Grigoriev I.V."/>
            <person name="Debuchy R."/>
            <person name="Gladieux P."/>
            <person name="Thoren M.H."/>
            <person name="Johannesson H."/>
        </authorList>
    </citation>
    <scope>NUCLEOTIDE SEQUENCE</scope>
    <source>
        <strain evidence="3">CBS 757.83</strain>
    </source>
</reference>
<gene>
    <name evidence="3" type="ORF">N658DRAFT_495570</name>
</gene>
<sequence>MACNTLRPLQYTKLSPHKAEIRVLDLHPNARPEEVIQCSLVTVSLQDNPRFEALSYAWGDPTVVEAIAVDHQRIQVPASAWGALNALRYADRTRRLWIDAICINQQDMDERTSQVKLMGTVYRTAESVRVWLGPGDDAAVAKDDAINDSKNENNEDARIGDAATESEDDDSADKDDVPAAQDAITILRGMTSTQGAKTVFALRKQSRNGIKMLERFFSRPWWERLWVVQEVALGRHVIFQQGVKEITYDELLAAYTVSEKFLREDLYGFHYSTFSSSAGDFLEVFASVRVLEETRQLFAKQNSAEEEEEEESWDRYATMTWATIVNLLQNRKASVEQDRLYSLYGLLPPSLMQKPGMEPSYTVSTEETFTEVTYSLIQSTSSLMIFNFLDRARAREKKDSSPDPNLLPSWVPDWRLPPHNKYESTRGVARQRLFNASASPPGTRTPLHARRLSDGRTLLLRAYFLDMVHYYATTAVFPNSVPALEGTYSAWRDLWAQSAAGKPSFATYAKGEPRESAFQRTMVLDCEPTTADDGGGGLRRLTAAERVAMWEAHKRANEIGLASWGDPAVAENEGGLAEADARRVDYLISCAKGRAFFATSLQLIGMGGSNMAAGDHVFVVEGNSHPVLLRPSKRYANTWRAVSECYVHGFMDGEGDDCREGLAGIQRELHEQPAVREMLGTERNPRWDEVNEECEDGWQWILVE</sequence>
<reference evidence="3" key="1">
    <citation type="journal article" date="2023" name="Mol. Phylogenet. Evol.">
        <title>Genome-scale phylogeny and comparative genomics of the fungal order Sordariales.</title>
        <authorList>
            <person name="Hensen N."/>
            <person name="Bonometti L."/>
            <person name="Westerberg I."/>
            <person name="Brannstrom I.O."/>
            <person name="Guillou S."/>
            <person name="Cros-Aarteil S."/>
            <person name="Calhoun S."/>
            <person name="Haridas S."/>
            <person name="Kuo A."/>
            <person name="Mondo S."/>
            <person name="Pangilinan J."/>
            <person name="Riley R."/>
            <person name="LaButti K."/>
            <person name="Andreopoulos B."/>
            <person name="Lipzen A."/>
            <person name="Chen C."/>
            <person name="Yan M."/>
            <person name="Daum C."/>
            <person name="Ng V."/>
            <person name="Clum A."/>
            <person name="Steindorff A."/>
            <person name="Ohm R.A."/>
            <person name="Martin F."/>
            <person name="Silar P."/>
            <person name="Natvig D.O."/>
            <person name="Lalanne C."/>
            <person name="Gautier V."/>
            <person name="Ament-Velasquez S.L."/>
            <person name="Kruys A."/>
            <person name="Hutchinson M.I."/>
            <person name="Powell A.J."/>
            <person name="Barry K."/>
            <person name="Miller A.N."/>
            <person name="Grigoriev I.V."/>
            <person name="Debuchy R."/>
            <person name="Gladieux P."/>
            <person name="Hiltunen Thoren M."/>
            <person name="Johannesson H."/>
        </authorList>
    </citation>
    <scope>NUCLEOTIDE SEQUENCE</scope>
    <source>
        <strain evidence="3">CBS 757.83</strain>
    </source>
</reference>
<dbReference type="Pfam" id="PF26639">
    <property type="entry name" value="Het-6_barrel"/>
    <property type="match status" value="1"/>
</dbReference>
<dbReference type="AlphaFoldDB" id="A0AAN6Q5K9"/>
<evidence type="ECO:0000259" key="2">
    <source>
        <dbReference type="Pfam" id="PF06985"/>
    </source>
</evidence>
<organism evidence="3 4">
    <name type="scientific">Parathielavia hyrcaniae</name>
    <dbReference type="NCBI Taxonomy" id="113614"/>
    <lineage>
        <taxon>Eukaryota</taxon>
        <taxon>Fungi</taxon>
        <taxon>Dikarya</taxon>
        <taxon>Ascomycota</taxon>
        <taxon>Pezizomycotina</taxon>
        <taxon>Sordariomycetes</taxon>
        <taxon>Sordariomycetidae</taxon>
        <taxon>Sordariales</taxon>
        <taxon>Chaetomiaceae</taxon>
        <taxon>Parathielavia</taxon>
    </lineage>
</organism>
<feature type="compositionally biased region" description="Acidic residues" evidence="1">
    <location>
        <begin position="164"/>
        <end position="173"/>
    </location>
</feature>
<feature type="region of interest" description="Disordered" evidence="1">
    <location>
        <begin position="143"/>
        <end position="175"/>
    </location>
</feature>
<dbReference type="InterPro" id="IPR010730">
    <property type="entry name" value="HET"/>
</dbReference>
<dbReference type="Proteomes" id="UP001305647">
    <property type="component" value="Unassembled WGS sequence"/>
</dbReference>
<dbReference type="InterPro" id="IPR052895">
    <property type="entry name" value="HetReg/Transcr_Mod"/>
</dbReference>
<evidence type="ECO:0000313" key="3">
    <source>
        <dbReference type="EMBL" id="KAK4102215.1"/>
    </source>
</evidence>
<comment type="caution">
    <text evidence="3">The sequence shown here is derived from an EMBL/GenBank/DDBJ whole genome shotgun (WGS) entry which is preliminary data.</text>
</comment>
<dbReference type="Pfam" id="PF06985">
    <property type="entry name" value="HET"/>
    <property type="match status" value="1"/>
</dbReference>
<feature type="compositionally biased region" description="Basic and acidic residues" evidence="1">
    <location>
        <begin position="143"/>
        <end position="159"/>
    </location>
</feature>
<accession>A0AAN6Q5K9</accession>
<evidence type="ECO:0000313" key="4">
    <source>
        <dbReference type="Proteomes" id="UP001305647"/>
    </source>
</evidence>
<dbReference type="PANTHER" id="PTHR24148">
    <property type="entry name" value="ANKYRIN REPEAT DOMAIN-CONTAINING PROTEIN 39 HOMOLOG-RELATED"/>
    <property type="match status" value="1"/>
</dbReference>
<name>A0AAN6Q5K9_9PEZI</name>
<proteinExistence type="predicted"/>
<feature type="domain" description="Heterokaryon incompatibility" evidence="2">
    <location>
        <begin position="51"/>
        <end position="230"/>
    </location>
</feature>
<dbReference type="PANTHER" id="PTHR24148:SF73">
    <property type="entry name" value="HET DOMAIN PROTEIN (AFU_ORTHOLOGUE AFUA_8G01020)"/>
    <property type="match status" value="1"/>
</dbReference>
<evidence type="ECO:0000256" key="1">
    <source>
        <dbReference type="SAM" id="MobiDB-lite"/>
    </source>
</evidence>
<protein>
    <submittedName>
        <fullName evidence="3">HET-domain-containing protein</fullName>
    </submittedName>
</protein>